<keyword evidence="3" id="KW-0539">Nucleus</keyword>
<dbReference type="SUPFAM" id="SSF46785">
    <property type="entry name" value="Winged helix' DNA-binding domain"/>
    <property type="match status" value="1"/>
</dbReference>
<evidence type="ECO:0000256" key="2">
    <source>
        <dbReference type="ARBA" id="ARBA00023125"/>
    </source>
</evidence>
<evidence type="ECO:0000259" key="6">
    <source>
        <dbReference type="PROSITE" id="PS51433"/>
    </source>
</evidence>
<dbReference type="Pfam" id="PF00178">
    <property type="entry name" value="Ets"/>
    <property type="match status" value="1"/>
</dbReference>
<evidence type="ECO:0000313" key="7">
    <source>
        <dbReference type="EMBL" id="CAB3224055.1"/>
    </source>
</evidence>
<dbReference type="InterPro" id="IPR003118">
    <property type="entry name" value="Pointed_dom"/>
</dbReference>
<dbReference type="InterPro" id="IPR036388">
    <property type="entry name" value="WH-like_DNA-bd_sf"/>
</dbReference>
<dbReference type="InterPro" id="IPR013761">
    <property type="entry name" value="SAM/pointed_sf"/>
</dbReference>
<dbReference type="PRINTS" id="PR00454">
    <property type="entry name" value="ETSDOMAIN"/>
</dbReference>
<dbReference type="Gene3D" id="1.10.10.10">
    <property type="entry name" value="Winged helix-like DNA-binding domain superfamily/Winged helix DNA-binding domain"/>
    <property type="match status" value="1"/>
</dbReference>
<keyword evidence="2 3" id="KW-0238">DNA-binding</keyword>
<evidence type="ECO:0000256" key="3">
    <source>
        <dbReference type="RuleBase" id="RU004019"/>
    </source>
</evidence>
<organism evidence="7 8">
    <name type="scientific">Arctia plantaginis</name>
    <name type="common">Wood tiger moth</name>
    <name type="synonym">Phalaena plantaginis</name>
    <dbReference type="NCBI Taxonomy" id="874455"/>
    <lineage>
        <taxon>Eukaryota</taxon>
        <taxon>Metazoa</taxon>
        <taxon>Ecdysozoa</taxon>
        <taxon>Arthropoda</taxon>
        <taxon>Hexapoda</taxon>
        <taxon>Insecta</taxon>
        <taxon>Pterygota</taxon>
        <taxon>Neoptera</taxon>
        <taxon>Endopterygota</taxon>
        <taxon>Lepidoptera</taxon>
        <taxon>Glossata</taxon>
        <taxon>Ditrysia</taxon>
        <taxon>Noctuoidea</taxon>
        <taxon>Erebidae</taxon>
        <taxon>Arctiinae</taxon>
        <taxon>Arctia</taxon>
    </lineage>
</organism>
<evidence type="ECO:0000256" key="4">
    <source>
        <dbReference type="SAM" id="MobiDB-lite"/>
    </source>
</evidence>
<dbReference type="PROSITE" id="PS50061">
    <property type="entry name" value="ETS_DOMAIN_3"/>
    <property type="match status" value="1"/>
</dbReference>
<sequence length="263" mass="28923">MESALPTPPADSDAEDSGDDSVPADPEKWERPDVARCIRWVAKTFSLRAPRKHLLPDTGKALLALTQDNWTQICDGNEQSARIYHAYLRHTHAGAKGAPPPDPLPEHQAASSSASDYNPYGALSGCARTSGGQVQLWQFLLEELAAGAPGICWEGPPGDGEFRLSDPDEVARRWGRRKQKPNMNYDKLSRALRYYYDKNIMSKVHGKRYAYRFSWAGLTAACQAQAADTPPLLALPASHATHAATTTAANHTLNYFNTLCDYL</sequence>
<comment type="similarity">
    <text evidence="1 3">Belongs to the ETS family.</text>
</comment>
<comment type="subcellular location">
    <subcellularLocation>
        <location evidence="3">Nucleus</location>
    </subcellularLocation>
</comment>
<evidence type="ECO:0000256" key="1">
    <source>
        <dbReference type="ARBA" id="ARBA00005562"/>
    </source>
</evidence>
<keyword evidence="8" id="KW-1185">Reference proteome</keyword>
<dbReference type="PROSITE" id="PS51433">
    <property type="entry name" value="PNT"/>
    <property type="match status" value="1"/>
</dbReference>
<dbReference type="EMBL" id="CADEBC010000135">
    <property type="protein sequence ID" value="CAB3224055.1"/>
    <property type="molecule type" value="Genomic_DNA"/>
</dbReference>
<comment type="caution">
    <text evidence="7">The sequence shown here is derived from an EMBL/GenBank/DDBJ whole genome shotgun (WGS) entry which is preliminary data.</text>
</comment>
<dbReference type="GO" id="GO:0043565">
    <property type="term" value="F:sequence-specific DNA binding"/>
    <property type="evidence" value="ECO:0007669"/>
    <property type="project" value="InterPro"/>
</dbReference>
<dbReference type="Gene3D" id="1.10.150.50">
    <property type="entry name" value="Transcription Factor, Ets-1"/>
    <property type="match status" value="1"/>
</dbReference>
<dbReference type="InterPro" id="IPR036390">
    <property type="entry name" value="WH_DNA-bd_sf"/>
</dbReference>
<dbReference type="SUPFAM" id="SSF47769">
    <property type="entry name" value="SAM/Pointed domain"/>
    <property type="match status" value="1"/>
</dbReference>
<feature type="region of interest" description="Disordered" evidence="4">
    <location>
        <begin position="94"/>
        <end position="116"/>
    </location>
</feature>
<dbReference type="Pfam" id="PF02198">
    <property type="entry name" value="SAM_PNT"/>
    <property type="match status" value="1"/>
</dbReference>
<protein>
    <submittedName>
        <fullName evidence="7">Uncharacterized protein</fullName>
    </submittedName>
</protein>
<dbReference type="InterPro" id="IPR000418">
    <property type="entry name" value="Ets_dom"/>
</dbReference>
<name>A0A8S0YW96_ARCPL</name>
<accession>A0A8S0YW96</accession>
<dbReference type="SMART" id="SM00413">
    <property type="entry name" value="ETS"/>
    <property type="match status" value="1"/>
</dbReference>
<evidence type="ECO:0000259" key="5">
    <source>
        <dbReference type="PROSITE" id="PS50061"/>
    </source>
</evidence>
<reference evidence="7 8" key="1">
    <citation type="submission" date="2020-04" db="EMBL/GenBank/DDBJ databases">
        <authorList>
            <person name="Wallbank WR R."/>
            <person name="Pardo Diaz C."/>
            <person name="Kozak K."/>
            <person name="Martin S."/>
            <person name="Jiggins C."/>
            <person name="Moest M."/>
            <person name="Warren A I."/>
            <person name="Byers J.R.P. K."/>
            <person name="Montejo-Kovacevich G."/>
            <person name="Yen C E."/>
        </authorList>
    </citation>
    <scope>NUCLEOTIDE SEQUENCE [LARGE SCALE GENOMIC DNA]</scope>
</reference>
<proteinExistence type="inferred from homology"/>
<feature type="region of interest" description="Disordered" evidence="4">
    <location>
        <begin position="1"/>
        <end position="29"/>
    </location>
</feature>
<dbReference type="OrthoDB" id="10067219at2759"/>
<dbReference type="PANTHER" id="PTHR11849">
    <property type="entry name" value="ETS"/>
    <property type="match status" value="1"/>
</dbReference>
<dbReference type="PANTHER" id="PTHR11849:SF305">
    <property type="entry name" value="DNA-BINDING PROTEIN D-ETS-6"/>
    <property type="match status" value="1"/>
</dbReference>
<dbReference type="PROSITE" id="PS00346">
    <property type="entry name" value="ETS_DOMAIN_2"/>
    <property type="match status" value="1"/>
</dbReference>
<dbReference type="GO" id="GO:0005634">
    <property type="term" value="C:nucleus"/>
    <property type="evidence" value="ECO:0007669"/>
    <property type="project" value="UniProtKB-SubCell"/>
</dbReference>
<feature type="domain" description="PNT" evidence="6">
    <location>
        <begin position="8"/>
        <end position="95"/>
    </location>
</feature>
<dbReference type="GO" id="GO:0000981">
    <property type="term" value="F:DNA-binding transcription factor activity, RNA polymerase II-specific"/>
    <property type="evidence" value="ECO:0007669"/>
    <property type="project" value="TreeGrafter"/>
</dbReference>
<evidence type="ECO:0000313" key="8">
    <source>
        <dbReference type="Proteomes" id="UP000494106"/>
    </source>
</evidence>
<gene>
    <name evidence="7" type="ORF">APLA_LOCUS1931</name>
</gene>
<dbReference type="GO" id="GO:0030154">
    <property type="term" value="P:cell differentiation"/>
    <property type="evidence" value="ECO:0007669"/>
    <property type="project" value="TreeGrafter"/>
</dbReference>
<dbReference type="InterPro" id="IPR046328">
    <property type="entry name" value="ETS_fam"/>
</dbReference>
<dbReference type="AlphaFoldDB" id="A0A8S0YW96"/>
<feature type="domain" description="ETS" evidence="5">
    <location>
        <begin position="134"/>
        <end position="214"/>
    </location>
</feature>
<dbReference type="Proteomes" id="UP000494106">
    <property type="component" value="Unassembled WGS sequence"/>
</dbReference>